<comment type="caution">
    <text evidence="1">The sequence shown here is derived from an EMBL/GenBank/DDBJ whole genome shotgun (WGS) entry which is preliminary data.</text>
</comment>
<dbReference type="RefSeq" id="WP_170304785.1">
    <property type="nucleotide sequence ID" value="NZ_BAAAMZ010000008.1"/>
</dbReference>
<gene>
    <name evidence="1" type="ORF">FHX73_111150</name>
</gene>
<sequence length="81" mass="8549">MPTPLSRHLADAKSHAADVLDDLLALLHLAGIPLPSVGVDWQSGQATGVFLIDLGAARPDVVERLVTVLRVGLNSMGQQSR</sequence>
<dbReference type="AlphaFoldDB" id="A0A561UDC1"/>
<evidence type="ECO:0000313" key="2">
    <source>
        <dbReference type="Proteomes" id="UP000317940"/>
    </source>
</evidence>
<reference evidence="1 2" key="1">
    <citation type="submission" date="2019-06" db="EMBL/GenBank/DDBJ databases">
        <title>Sequencing the genomes of 1000 actinobacteria strains.</title>
        <authorList>
            <person name="Klenk H.-P."/>
        </authorList>
    </citation>
    <scope>NUCLEOTIDE SEQUENCE [LARGE SCALE GENOMIC DNA]</scope>
    <source>
        <strain evidence="1 2">DSM 44826</strain>
    </source>
</reference>
<proteinExistence type="predicted"/>
<protein>
    <submittedName>
        <fullName evidence="1">Uncharacterized protein</fullName>
    </submittedName>
</protein>
<keyword evidence="2" id="KW-1185">Reference proteome</keyword>
<accession>A0A561UDC1</accession>
<dbReference type="EMBL" id="VIWT01000001">
    <property type="protein sequence ID" value="TWF97370.1"/>
    <property type="molecule type" value="Genomic_DNA"/>
</dbReference>
<name>A0A561UDC1_9ACTN</name>
<organism evidence="1 2">
    <name type="scientific">Kitasatospora viridis</name>
    <dbReference type="NCBI Taxonomy" id="281105"/>
    <lineage>
        <taxon>Bacteria</taxon>
        <taxon>Bacillati</taxon>
        <taxon>Actinomycetota</taxon>
        <taxon>Actinomycetes</taxon>
        <taxon>Kitasatosporales</taxon>
        <taxon>Streptomycetaceae</taxon>
        <taxon>Kitasatospora</taxon>
    </lineage>
</organism>
<dbReference type="Proteomes" id="UP000317940">
    <property type="component" value="Unassembled WGS sequence"/>
</dbReference>
<evidence type="ECO:0000313" key="1">
    <source>
        <dbReference type="EMBL" id="TWF97370.1"/>
    </source>
</evidence>